<keyword evidence="1" id="KW-0472">Membrane</keyword>
<proteinExistence type="predicted"/>
<comment type="caution">
    <text evidence="2">The sequence shown here is derived from an EMBL/GenBank/DDBJ whole genome shotgun (WGS) entry which is preliminary data.</text>
</comment>
<gene>
    <name evidence="2" type="ORF">A2774_01745</name>
</gene>
<protein>
    <submittedName>
        <fullName evidence="2">Uncharacterized protein</fullName>
    </submittedName>
</protein>
<name>A0A1F7GB34_9BACT</name>
<dbReference type="AlphaFoldDB" id="A0A1F7GB34"/>
<organism evidence="2 3">
    <name type="scientific">Candidatus Roizmanbacteria bacterium RIFCSPHIGHO2_01_FULL_39_12c</name>
    <dbReference type="NCBI Taxonomy" id="1802031"/>
    <lineage>
        <taxon>Bacteria</taxon>
        <taxon>Candidatus Roizmaniibacteriota</taxon>
    </lineage>
</organism>
<evidence type="ECO:0000313" key="2">
    <source>
        <dbReference type="EMBL" id="OGK16074.1"/>
    </source>
</evidence>
<sequence>MNQKETFWISITIFLTIVAWMILDIYKARKKTTVESGLKSVQTVDYTFNPEILQIIKERNP</sequence>
<dbReference type="EMBL" id="MFZG01000027">
    <property type="protein sequence ID" value="OGK16074.1"/>
    <property type="molecule type" value="Genomic_DNA"/>
</dbReference>
<accession>A0A1F7GB34</accession>
<reference evidence="2 3" key="1">
    <citation type="journal article" date="2016" name="Nat. Commun.">
        <title>Thousands of microbial genomes shed light on interconnected biogeochemical processes in an aquifer system.</title>
        <authorList>
            <person name="Anantharaman K."/>
            <person name="Brown C.T."/>
            <person name="Hug L.A."/>
            <person name="Sharon I."/>
            <person name="Castelle C.J."/>
            <person name="Probst A.J."/>
            <person name="Thomas B.C."/>
            <person name="Singh A."/>
            <person name="Wilkins M.J."/>
            <person name="Karaoz U."/>
            <person name="Brodie E.L."/>
            <person name="Williams K.H."/>
            <person name="Hubbard S.S."/>
            <person name="Banfield J.F."/>
        </authorList>
    </citation>
    <scope>NUCLEOTIDE SEQUENCE [LARGE SCALE GENOMIC DNA]</scope>
</reference>
<evidence type="ECO:0000256" key="1">
    <source>
        <dbReference type="SAM" id="Phobius"/>
    </source>
</evidence>
<evidence type="ECO:0000313" key="3">
    <source>
        <dbReference type="Proteomes" id="UP000177208"/>
    </source>
</evidence>
<keyword evidence="1" id="KW-0812">Transmembrane</keyword>
<dbReference type="Proteomes" id="UP000177208">
    <property type="component" value="Unassembled WGS sequence"/>
</dbReference>
<feature type="transmembrane region" description="Helical" evidence="1">
    <location>
        <begin position="6"/>
        <end position="23"/>
    </location>
</feature>
<keyword evidence="1" id="KW-1133">Transmembrane helix</keyword>